<dbReference type="AlphaFoldDB" id="A0AAD5M391"/>
<accession>A0AAD5M391</accession>
<protein>
    <submittedName>
        <fullName evidence="2">Uncharacterized protein</fullName>
    </submittedName>
</protein>
<feature type="region of interest" description="Disordered" evidence="1">
    <location>
        <begin position="1"/>
        <end position="38"/>
    </location>
</feature>
<evidence type="ECO:0000313" key="2">
    <source>
        <dbReference type="EMBL" id="KAJ1349083.1"/>
    </source>
</evidence>
<dbReference type="EMBL" id="JAHQIW010000606">
    <property type="protein sequence ID" value="KAJ1349083.1"/>
    <property type="molecule type" value="Genomic_DNA"/>
</dbReference>
<gene>
    <name evidence="2" type="ORF">KIN20_004532</name>
</gene>
<organism evidence="2 3">
    <name type="scientific">Parelaphostrongylus tenuis</name>
    <name type="common">Meningeal worm</name>
    <dbReference type="NCBI Taxonomy" id="148309"/>
    <lineage>
        <taxon>Eukaryota</taxon>
        <taxon>Metazoa</taxon>
        <taxon>Ecdysozoa</taxon>
        <taxon>Nematoda</taxon>
        <taxon>Chromadorea</taxon>
        <taxon>Rhabditida</taxon>
        <taxon>Rhabditina</taxon>
        <taxon>Rhabditomorpha</taxon>
        <taxon>Strongyloidea</taxon>
        <taxon>Metastrongylidae</taxon>
        <taxon>Parelaphostrongylus</taxon>
    </lineage>
</organism>
<dbReference type="Proteomes" id="UP001196413">
    <property type="component" value="Unassembled WGS sequence"/>
</dbReference>
<keyword evidence="3" id="KW-1185">Reference proteome</keyword>
<sequence>MEKSGEEKRKNRVASSERNAARRNMENYQLGGKEYKAPKEDSSEDVNIYLIFNFKKLQVLQAPPVFQFMYLILRTTHYK</sequence>
<comment type="caution">
    <text evidence="2">The sequence shown here is derived from an EMBL/GenBank/DDBJ whole genome shotgun (WGS) entry which is preliminary data.</text>
</comment>
<proteinExistence type="predicted"/>
<reference evidence="2" key="1">
    <citation type="submission" date="2021-06" db="EMBL/GenBank/DDBJ databases">
        <title>Parelaphostrongylus tenuis whole genome reference sequence.</title>
        <authorList>
            <person name="Garwood T.J."/>
            <person name="Larsen P.A."/>
            <person name="Fountain-Jones N.M."/>
            <person name="Garbe J.R."/>
            <person name="Macchietto M.G."/>
            <person name="Kania S.A."/>
            <person name="Gerhold R.W."/>
            <person name="Richards J.E."/>
            <person name="Wolf T.M."/>
        </authorList>
    </citation>
    <scope>NUCLEOTIDE SEQUENCE</scope>
    <source>
        <strain evidence="2">MNPRO001-30</strain>
        <tissue evidence="2">Meninges</tissue>
    </source>
</reference>
<evidence type="ECO:0000256" key="1">
    <source>
        <dbReference type="SAM" id="MobiDB-lite"/>
    </source>
</evidence>
<evidence type="ECO:0000313" key="3">
    <source>
        <dbReference type="Proteomes" id="UP001196413"/>
    </source>
</evidence>
<name>A0AAD5M391_PARTN</name>